<evidence type="ECO:0000313" key="2">
    <source>
        <dbReference type="Proteomes" id="UP000245021"/>
    </source>
</evidence>
<organism evidence="1 2">
    <name type="scientific">Lactococcus termiticola</name>
    <dbReference type="NCBI Taxonomy" id="2169526"/>
    <lineage>
        <taxon>Bacteria</taxon>
        <taxon>Bacillati</taxon>
        <taxon>Bacillota</taxon>
        <taxon>Bacilli</taxon>
        <taxon>Lactobacillales</taxon>
        <taxon>Streptococcaceae</taxon>
        <taxon>Lactococcus</taxon>
    </lineage>
</organism>
<sequence length="70" mass="7856">MEALLKIKGNEEEVVIITKGEYDALVKENEKLKSQLGLSYGLQKGLISGLEGKFTTPEDIRLKRAELSYE</sequence>
<name>A0A2R5HH89_9LACT</name>
<keyword evidence="2" id="KW-1185">Reference proteome</keyword>
<gene>
    <name evidence="1" type="ORF">NtB2_01514</name>
</gene>
<accession>A0A2R5HH89</accession>
<dbReference type="EMBL" id="BFFO01000011">
    <property type="protein sequence ID" value="GBG97374.1"/>
    <property type="molecule type" value="Genomic_DNA"/>
</dbReference>
<dbReference type="AlphaFoldDB" id="A0A2R5HH89"/>
<comment type="caution">
    <text evidence="1">The sequence shown here is derived from an EMBL/GenBank/DDBJ whole genome shotgun (WGS) entry which is preliminary data.</text>
</comment>
<proteinExistence type="predicted"/>
<evidence type="ECO:0000313" key="1">
    <source>
        <dbReference type="EMBL" id="GBG97374.1"/>
    </source>
</evidence>
<protein>
    <submittedName>
        <fullName evidence="1">Uncharacterized protein</fullName>
    </submittedName>
</protein>
<dbReference type="Proteomes" id="UP000245021">
    <property type="component" value="Unassembled WGS sequence"/>
</dbReference>
<dbReference type="RefSeq" id="WP_109246332.1">
    <property type="nucleotide sequence ID" value="NZ_BFFO01000011.1"/>
</dbReference>
<reference evidence="1 2" key="1">
    <citation type="journal article" date="2018" name="Genome Announc.">
        <title>Draft Genome Sequence of Lactococcus sp. Strain NtB2 (JCM 32569), Isolated from the Gut of the Higher Termite Nasutitermes takasagoensis.</title>
        <authorList>
            <person name="Noda S."/>
            <person name="Aihara C."/>
            <person name="Yuki M."/>
            <person name="Ohkuma M."/>
        </authorList>
    </citation>
    <scope>NUCLEOTIDE SEQUENCE [LARGE SCALE GENOMIC DNA]</scope>
    <source>
        <strain evidence="1 2">NtB2</strain>
    </source>
</reference>